<dbReference type="Proteomes" id="UP000191144">
    <property type="component" value="Chromosome B"/>
</dbReference>
<feature type="region of interest" description="Disordered" evidence="2">
    <location>
        <begin position="20"/>
        <end position="39"/>
    </location>
</feature>
<evidence type="ECO:0000256" key="1">
    <source>
        <dbReference type="PROSITE-ProRule" id="PRU00042"/>
    </source>
</evidence>
<reference evidence="5" key="1">
    <citation type="submission" date="2016-03" db="EMBL/GenBank/DDBJ databases">
        <authorList>
            <person name="Devillers Hugo."/>
        </authorList>
    </citation>
    <scope>NUCLEOTIDE SEQUENCE [LARGE SCALE GENOMIC DNA]</scope>
</reference>
<organism evidence="4 5">
    <name type="scientific">Lachancea meyersii CBS 8951</name>
    <dbReference type="NCBI Taxonomy" id="1266667"/>
    <lineage>
        <taxon>Eukaryota</taxon>
        <taxon>Fungi</taxon>
        <taxon>Dikarya</taxon>
        <taxon>Ascomycota</taxon>
        <taxon>Saccharomycotina</taxon>
        <taxon>Saccharomycetes</taxon>
        <taxon>Saccharomycetales</taxon>
        <taxon>Saccharomycetaceae</taxon>
        <taxon>Lachancea</taxon>
    </lineage>
</organism>
<dbReference type="AlphaFoldDB" id="A0A1G4IU94"/>
<feature type="compositionally biased region" description="Basic and acidic residues" evidence="2">
    <location>
        <begin position="243"/>
        <end position="278"/>
    </location>
</feature>
<dbReference type="InterPro" id="IPR013087">
    <property type="entry name" value="Znf_C2H2_type"/>
</dbReference>
<feature type="compositionally biased region" description="Polar residues" evidence="2">
    <location>
        <begin position="28"/>
        <end position="39"/>
    </location>
</feature>
<dbReference type="PROSITE" id="PS00028">
    <property type="entry name" value="ZINC_FINGER_C2H2_1"/>
    <property type="match status" value="1"/>
</dbReference>
<dbReference type="GO" id="GO:0008270">
    <property type="term" value="F:zinc ion binding"/>
    <property type="evidence" value="ECO:0007669"/>
    <property type="project" value="UniProtKB-KW"/>
</dbReference>
<feature type="region of interest" description="Disordered" evidence="2">
    <location>
        <begin position="360"/>
        <end position="380"/>
    </location>
</feature>
<keyword evidence="1" id="KW-0862">Zinc</keyword>
<keyword evidence="1" id="KW-0863">Zinc-finger</keyword>
<dbReference type="SMART" id="SM00355">
    <property type="entry name" value="ZnF_C2H2"/>
    <property type="match status" value="3"/>
</dbReference>
<evidence type="ECO:0000313" key="4">
    <source>
        <dbReference type="EMBL" id="SCU80315.1"/>
    </source>
</evidence>
<feature type="domain" description="C2H2-type" evidence="3">
    <location>
        <begin position="536"/>
        <end position="566"/>
    </location>
</feature>
<keyword evidence="5" id="KW-1185">Reference proteome</keyword>
<keyword evidence="1" id="KW-0479">Metal-binding</keyword>
<proteinExistence type="predicted"/>
<dbReference type="PROSITE" id="PS50157">
    <property type="entry name" value="ZINC_FINGER_C2H2_2"/>
    <property type="match status" value="1"/>
</dbReference>
<evidence type="ECO:0000313" key="5">
    <source>
        <dbReference type="Proteomes" id="UP000191144"/>
    </source>
</evidence>
<evidence type="ECO:0000259" key="3">
    <source>
        <dbReference type="PROSITE" id="PS50157"/>
    </source>
</evidence>
<gene>
    <name evidence="4" type="ORF">LAME_0B02542G</name>
</gene>
<dbReference type="OrthoDB" id="6910977at2759"/>
<sequence length="605" mass="69811">MSSLENAACDDQTFLGSSWQGLRRPERSNSVQSYTNSSTQDSMWNIELLEPDSTYEPAVIASPPFASFSAPASRPNFVKANSYSEGVHDLDEMSHYLSSSVSSAHSHLQSATAPYSSRRRVQSRLLGQSKNPYVLQQRRPSYDQDLRLYSRPSLPYDAPVAFSDHTPQISQFDEYIDSRHTHGHNYGYENNQGVSVARANEQKHHPYLLSQRPEPNSCQHHQHQHQPQSQLQAQHHYQYQYQCEHDHDKHDEHDHDKHDEHDELDDPCQHQHQHEHQPRQNYHKQYQHQNHQHQSRSYHYQSHGEVTYASVQPTPQLLACNETSTYAPWQVTPTSSLSDIPRVDYFEDLSGSLNLDSSARFQSSGLDSSPPPAPTTTTSSAYFPDTIATAPDVAPELESESEAAVMEDNDGLEDRFYQSFNNPVQRISNSKHESVYEQLINDKPLMEALSKRVKRGYYRCAHCPKMFSSVLDYAKHIDEFEIQRDYKCPFVLCPWKILGLPRRPELRRHCAIQHKMEIPMELKASLKLGESDFPIMECPSPYCDKSFFRRDSYARHVAMVHEKADSRFNRRLNKVLSECPFAVGTQEHIDCVRAEMTKTKRRLKP</sequence>
<feature type="compositionally biased region" description="Basic residues" evidence="2">
    <location>
        <begin position="281"/>
        <end position="296"/>
    </location>
</feature>
<feature type="compositionally biased region" description="Low complexity" evidence="2">
    <location>
        <begin position="225"/>
        <end position="242"/>
    </location>
</feature>
<name>A0A1G4IU94_9SACH</name>
<evidence type="ECO:0000256" key="2">
    <source>
        <dbReference type="SAM" id="MobiDB-lite"/>
    </source>
</evidence>
<dbReference type="EMBL" id="LT598478">
    <property type="protein sequence ID" value="SCU80315.1"/>
    <property type="molecule type" value="Genomic_DNA"/>
</dbReference>
<protein>
    <submittedName>
        <fullName evidence="4">LAME_0B02542g1_1</fullName>
    </submittedName>
</protein>
<accession>A0A1G4IU94</accession>
<feature type="region of interest" description="Disordered" evidence="2">
    <location>
        <begin position="209"/>
        <end position="299"/>
    </location>
</feature>